<dbReference type="Gene3D" id="2.130.10.10">
    <property type="entry name" value="YVTN repeat-like/Quinoprotein amine dehydrogenase"/>
    <property type="match status" value="3"/>
</dbReference>
<dbReference type="InterPro" id="IPR036322">
    <property type="entry name" value="WD40_repeat_dom_sf"/>
</dbReference>
<keyword evidence="2" id="KW-0677">Repeat</keyword>
<dbReference type="InterPro" id="IPR008271">
    <property type="entry name" value="Ser/Thr_kinase_AS"/>
</dbReference>
<feature type="repeat" description="WD" evidence="3">
    <location>
        <begin position="199"/>
        <end position="240"/>
    </location>
</feature>
<gene>
    <name evidence="5" type="ORF">RDB_LOCUS80432</name>
</gene>
<dbReference type="Proteomes" id="UP000663827">
    <property type="component" value="Unassembled WGS sequence"/>
</dbReference>
<dbReference type="Pfam" id="PF00400">
    <property type="entry name" value="WD40"/>
    <property type="match status" value="7"/>
</dbReference>
<dbReference type="SUPFAM" id="SSF56112">
    <property type="entry name" value="Protein kinase-like (PK-like)"/>
    <property type="match status" value="1"/>
</dbReference>
<comment type="caution">
    <text evidence="5">The sequence shown here is derived from an EMBL/GenBank/DDBJ whole genome shotgun (WGS) entry which is preliminary data.</text>
</comment>
<dbReference type="GO" id="GO:0004672">
    <property type="term" value="F:protein kinase activity"/>
    <property type="evidence" value="ECO:0007669"/>
    <property type="project" value="InterPro"/>
</dbReference>
<evidence type="ECO:0000313" key="6">
    <source>
        <dbReference type="Proteomes" id="UP000663827"/>
    </source>
</evidence>
<evidence type="ECO:0000313" key="5">
    <source>
        <dbReference type="EMBL" id="CAE7145381.1"/>
    </source>
</evidence>
<dbReference type="PROSITE" id="PS00678">
    <property type="entry name" value="WD_REPEATS_1"/>
    <property type="match status" value="4"/>
</dbReference>
<dbReference type="SMART" id="SM00220">
    <property type="entry name" value="S_TKc"/>
    <property type="match status" value="1"/>
</dbReference>
<feature type="repeat" description="WD" evidence="3">
    <location>
        <begin position="64"/>
        <end position="105"/>
    </location>
</feature>
<dbReference type="PANTHER" id="PTHR22847:SF637">
    <property type="entry name" value="WD REPEAT DOMAIN 5B"/>
    <property type="match status" value="1"/>
</dbReference>
<dbReference type="CDD" id="cd00200">
    <property type="entry name" value="WD40"/>
    <property type="match status" value="1"/>
</dbReference>
<dbReference type="PROSITE" id="PS50294">
    <property type="entry name" value="WD_REPEATS_REGION"/>
    <property type="match status" value="6"/>
</dbReference>
<evidence type="ECO:0000259" key="4">
    <source>
        <dbReference type="PROSITE" id="PS50011"/>
    </source>
</evidence>
<evidence type="ECO:0000256" key="2">
    <source>
        <dbReference type="ARBA" id="ARBA00022737"/>
    </source>
</evidence>
<dbReference type="Pfam" id="PF07714">
    <property type="entry name" value="PK_Tyr_Ser-Thr"/>
    <property type="match status" value="1"/>
</dbReference>
<dbReference type="InterPro" id="IPR000719">
    <property type="entry name" value="Prot_kinase_dom"/>
</dbReference>
<dbReference type="PROSITE" id="PS50011">
    <property type="entry name" value="PROTEIN_KINASE_DOM"/>
    <property type="match status" value="1"/>
</dbReference>
<dbReference type="SUPFAM" id="SSF50978">
    <property type="entry name" value="WD40 repeat-like"/>
    <property type="match status" value="1"/>
</dbReference>
<dbReference type="GO" id="GO:0005634">
    <property type="term" value="C:nucleus"/>
    <property type="evidence" value="ECO:0007669"/>
    <property type="project" value="TreeGrafter"/>
</dbReference>
<dbReference type="Gene3D" id="1.10.510.10">
    <property type="entry name" value="Transferase(Phosphotransferase) domain 1"/>
    <property type="match status" value="1"/>
</dbReference>
<feature type="domain" description="Protein kinase" evidence="4">
    <location>
        <begin position="365"/>
        <end position="566"/>
    </location>
</feature>
<dbReference type="EMBL" id="CAJNJQ010001644">
    <property type="protein sequence ID" value="CAE7145381.1"/>
    <property type="molecule type" value="Genomic_DNA"/>
</dbReference>
<dbReference type="SMART" id="SM00320">
    <property type="entry name" value="WD40"/>
    <property type="match status" value="7"/>
</dbReference>
<sequence>MHWHVHVCSLASRTVANEHTPEGHTAQVLLVAYSPNGKSVVSGSSDKTVRIWDAKSSSPIGKSLKGHKHYVYSVSYSPLSNLIASSSYDKTIRLWDPSTGQQLGRALKSDNWIFSVDFSPDAKLIASGSAGFSSSTTGCAIQLWNVQTRKAVSKPLKGHTHYVLSASFSSDGTRVVSGSYDKTIRIWDVERGVAITGPLEEHTSVVRSTAFSPDGAQIVSCSSDGTIRFWDTRSGGTVGEPYKGHTGAVYSVAFSPRGTYVTSGGGDKTVRLWDVCTGRQVDQSFEEHTGEVKSVAFSPCGRFVASGSDDRTVIIRSVQVPGESPDPDDGVGPQIVTSKMSTQQMFECLRWAGCVDLSLQMDSRQETAMIASGGGFGDIWKGELHNGGKVAIKAWRTNALGQCEYKTLKRAARELYLWSRMDHPHIHCLQGVILFRDQYLGMVSEWMDNGNLHEYLLKHPRADRYQLACAPAASALELLLTFGRGMVHGDLKALNVLVSSDGIARLSDFDFSVMSEVSNLLFSESSNSRPGTIRWSAPEILLEEVHQKTTQADVYALGMTMLVNTT</sequence>
<accession>A0A8H3DYB6</accession>
<feature type="repeat" description="WD" evidence="3">
    <location>
        <begin position="21"/>
        <end position="62"/>
    </location>
</feature>
<dbReference type="InterPro" id="IPR001680">
    <property type="entry name" value="WD40_rpt"/>
</dbReference>
<dbReference type="GO" id="GO:1990234">
    <property type="term" value="C:transferase complex"/>
    <property type="evidence" value="ECO:0007669"/>
    <property type="project" value="UniProtKB-ARBA"/>
</dbReference>
<dbReference type="InterPro" id="IPR019775">
    <property type="entry name" value="WD40_repeat_CS"/>
</dbReference>
<dbReference type="InterPro" id="IPR015943">
    <property type="entry name" value="WD40/YVTN_repeat-like_dom_sf"/>
</dbReference>
<evidence type="ECO:0000256" key="3">
    <source>
        <dbReference type="PROSITE-ProRule" id="PRU00221"/>
    </source>
</evidence>
<dbReference type="GO" id="GO:0005524">
    <property type="term" value="F:ATP binding"/>
    <property type="evidence" value="ECO:0007669"/>
    <property type="project" value="InterPro"/>
</dbReference>
<protein>
    <recommendedName>
        <fullName evidence="4">Protein kinase domain-containing protein</fullName>
    </recommendedName>
</protein>
<proteinExistence type="predicted"/>
<feature type="repeat" description="WD" evidence="3">
    <location>
        <begin position="285"/>
        <end position="315"/>
    </location>
</feature>
<dbReference type="PROSITE" id="PS00108">
    <property type="entry name" value="PROTEIN_KINASE_ST"/>
    <property type="match status" value="1"/>
</dbReference>
<evidence type="ECO:0000256" key="1">
    <source>
        <dbReference type="ARBA" id="ARBA00022574"/>
    </source>
</evidence>
<dbReference type="InterPro" id="IPR011009">
    <property type="entry name" value="Kinase-like_dom_sf"/>
</dbReference>
<name>A0A8H3DYB6_9AGAM</name>
<dbReference type="PANTHER" id="PTHR22847">
    <property type="entry name" value="WD40 REPEAT PROTEIN"/>
    <property type="match status" value="1"/>
</dbReference>
<dbReference type="AlphaFoldDB" id="A0A8H3DYB6"/>
<organism evidence="5 6">
    <name type="scientific">Rhizoctonia solani</name>
    <dbReference type="NCBI Taxonomy" id="456999"/>
    <lineage>
        <taxon>Eukaryota</taxon>
        <taxon>Fungi</taxon>
        <taxon>Dikarya</taxon>
        <taxon>Basidiomycota</taxon>
        <taxon>Agaricomycotina</taxon>
        <taxon>Agaricomycetes</taxon>
        <taxon>Cantharellales</taxon>
        <taxon>Ceratobasidiaceae</taxon>
        <taxon>Rhizoctonia</taxon>
    </lineage>
</organism>
<keyword evidence="1 3" id="KW-0853">WD repeat</keyword>
<dbReference type="InterPro" id="IPR001245">
    <property type="entry name" value="Ser-Thr/Tyr_kinase_cat_dom"/>
</dbReference>
<dbReference type="InterPro" id="IPR020472">
    <property type="entry name" value="WD40_PAC1"/>
</dbReference>
<reference evidence="5" key="1">
    <citation type="submission" date="2021-01" db="EMBL/GenBank/DDBJ databases">
        <authorList>
            <person name="Kaushik A."/>
        </authorList>
    </citation>
    <scope>NUCLEOTIDE SEQUENCE</scope>
    <source>
        <strain evidence="5">AG5</strain>
    </source>
</reference>
<dbReference type="PROSITE" id="PS50082">
    <property type="entry name" value="WD_REPEATS_2"/>
    <property type="match status" value="6"/>
</dbReference>
<feature type="repeat" description="WD" evidence="3">
    <location>
        <begin position="242"/>
        <end position="283"/>
    </location>
</feature>
<dbReference type="PRINTS" id="PR00320">
    <property type="entry name" value="GPROTEINBRPT"/>
</dbReference>
<feature type="repeat" description="WD" evidence="3">
    <location>
        <begin position="156"/>
        <end position="197"/>
    </location>
</feature>